<feature type="compositionally biased region" description="Basic residues" evidence="2">
    <location>
        <begin position="291"/>
        <end position="313"/>
    </location>
</feature>
<gene>
    <name evidence="3" type="ORF">M407DRAFT_221923</name>
</gene>
<evidence type="ECO:0000313" key="3">
    <source>
        <dbReference type="EMBL" id="KIO19896.1"/>
    </source>
</evidence>
<dbReference type="EMBL" id="KN823198">
    <property type="protein sequence ID" value="KIO19896.1"/>
    <property type="molecule type" value="Genomic_DNA"/>
</dbReference>
<dbReference type="InterPro" id="IPR010516">
    <property type="entry name" value="SAP18"/>
</dbReference>
<feature type="compositionally biased region" description="Gly residues" evidence="2">
    <location>
        <begin position="231"/>
        <end position="247"/>
    </location>
</feature>
<reference evidence="4" key="2">
    <citation type="submission" date="2015-01" db="EMBL/GenBank/DDBJ databases">
        <title>Evolutionary Origins and Diversification of the Mycorrhizal Mutualists.</title>
        <authorList>
            <consortium name="DOE Joint Genome Institute"/>
            <consortium name="Mycorrhizal Genomics Consortium"/>
            <person name="Kohler A."/>
            <person name="Kuo A."/>
            <person name="Nagy L.G."/>
            <person name="Floudas D."/>
            <person name="Copeland A."/>
            <person name="Barry K.W."/>
            <person name="Cichocki N."/>
            <person name="Veneault-Fourrey C."/>
            <person name="LaButti K."/>
            <person name="Lindquist E.A."/>
            <person name="Lipzen A."/>
            <person name="Lundell T."/>
            <person name="Morin E."/>
            <person name="Murat C."/>
            <person name="Riley R."/>
            <person name="Ohm R."/>
            <person name="Sun H."/>
            <person name="Tunlid A."/>
            <person name="Henrissat B."/>
            <person name="Grigoriev I.V."/>
            <person name="Hibbett D.S."/>
            <person name="Martin F."/>
        </authorList>
    </citation>
    <scope>NUCLEOTIDE SEQUENCE [LARGE SCALE GENOMIC DNA]</scope>
    <source>
        <strain evidence="4">MUT 4182</strain>
    </source>
</reference>
<protein>
    <recommendedName>
        <fullName evidence="5">Histone deacetylase complex subunit SAP18</fullName>
    </recommendedName>
</protein>
<feature type="compositionally biased region" description="Basic and acidic residues" evidence="2">
    <location>
        <begin position="248"/>
        <end position="290"/>
    </location>
</feature>
<evidence type="ECO:0000256" key="2">
    <source>
        <dbReference type="SAM" id="MobiDB-lite"/>
    </source>
</evidence>
<dbReference type="PANTHER" id="PTHR13082:SF0">
    <property type="entry name" value="HISTONE DEACETYLASE COMPLEX SUBUNIT SAP18"/>
    <property type="match status" value="1"/>
</dbReference>
<comment type="similarity">
    <text evidence="1">Belongs to the SAP18 family.</text>
</comment>
<dbReference type="STRING" id="1051891.A0A0C3Q7C4"/>
<dbReference type="OrthoDB" id="440566at2759"/>
<evidence type="ECO:0000313" key="4">
    <source>
        <dbReference type="Proteomes" id="UP000054248"/>
    </source>
</evidence>
<keyword evidence="4" id="KW-1185">Reference proteome</keyword>
<organism evidence="3 4">
    <name type="scientific">Tulasnella calospora MUT 4182</name>
    <dbReference type="NCBI Taxonomy" id="1051891"/>
    <lineage>
        <taxon>Eukaryota</taxon>
        <taxon>Fungi</taxon>
        <taxon>Dikarya</taxon>
        <taxon>Basidiomycota</taxon>
        <taxon>Agaricomycotina</taxon>
        <taxon>Agaricomycetes</taxon>
        <taxon>Cantharellales</taxon>
        <taxon>Tulasnellaceae</taxon>
        <taxon>Tulasnella</taxon>
    </lineage>
</organism>
<feature type="region of interest" description="Disordered" evidence="2">
    <location>
        <begin position="118"/>
        <end position="145"/>
    </location>
</feature>
<dbReference type="InterPro" id="IPR042534">
    <property type="entry name" value="SAP18_sf"/>
</dbReference>
<evidence type="ECO:0008006" key="5">
    <source>
        <dbReference type="Google" id="ProtNLM"/>
    </source>
</evidence>
<sequence length="313" mass="34242">MESPAGNKPESEREKTCPFLLRTFVKVNGFHSLQLFEENRLPLEDEHQIYTWKDATLREVVTYLRSLPPTALSLSLRHPSARYAFRVVFPDVTSRGKMTAKDLGTVWAKDVIDISSLASNGDTNPAGPNTMEIDSSEPPPTKNGDLARTLDELRVVPGDWLLVAVHLPQKAMGMSIAGAAGAAPGPSSNGPPRGAPPVRGGSSGIGLRGAAEASGWGRGRGADPTLSTHWRGGGRGGPTAGGTGRGSYGRDTDRLRDRRPSPTGRERDRRPSPTGRDRDRERDRSRERYHPRSRSRSRSRTRSRSPPRRSKRD</sequence>
<feature type="compositionally biased region" description="Polar residues" evidence="2">
    <location>
        <begin position="118"/>
        <end position="127"/>
    </location>
</feature>
<feature type="compositionally biased region" description="Low complexity" evidence="2">
    <location>
        <begin position="179"/>
        <end position="200"/>
    </location>
</feature>
<dbReference type="GO" id="GO:0005634">
    <property type="term" value="C:nucleus"/>
    <property type="evidence" value="ECO:0007669"/>
    <property type="project" value="TreeGrafter"/>
</dbReference>
<dbReference type="PANTHER" id="PTHR13082">
    <property type="entry name" value="SAP18"/>
    <property type="match status" value="1"/>
</dbReference>
<dbReference type="Pfam" id="PF06487">
    <property type="entry name" value="SAP18"/>
    <property type="match status" value="1"/>
</dbReference>
<feature type="region of interest" description="Disordered" evidence="2">
    <location>
        <begin position="179"/>
        <end position="313"/>
    </location>
</feature>
<dbReference type="AlphaFoldDB" id="A0A0C3Q7C4"/>
<accession>A0A0C3Q7C4</accession>
<dbReference type="HOGENOM" id="CLU_064128_0_0_1"/>
<evidence type="ECO:0000256" key="1">
    <source>
        <dbReference type="ARBA" id="ARBA00009143"/>
    </source>
</evidence>
<dbReference type="Gene3D" id="3.10.20.550">
    <property type="entry name" value="ASAP complex, SAP18 subunit"/>
    <property type="match status" value="1"/>
</dbReference>
<dbReference type="Proteomes" id="UP000054248">
    <property type="component" value="Unassembled WGS sequence"/>
</dbReference>
<proteinExistence type="inferred from homology"/>
<name>A0A0C3Q7C4_9AGAM</name>
<reference evidence="3 4" key="1">
    <citation type="submission" date="2014-04" db="EMBL/GenBank/DDBJ databases">
        <authorList>
            <consortium name="DOE Joint Genome Institute"/>
            <person name="Kuo A."/>
            <person name="Girlanda M."/>
            <person name="Perotto S."/>
            <person name="Kohler A."/>
            <person name="Nagy L.G."/>
            <person name="Floudas D."/>
            <person name="Copeland A."/>
            <person name="Barry K.W."/>
            <person name="Cichocki N."/>
            <person name="Veneault-Fourrey C."/>
            <person name="LaButti K."/>
            <person name="Lindquist E.A."/>
            <person name="Lipzen A."/>
            <person name="Lundell T."/>
            <person name="Morin E."/>
            <person name="Murat C."/>
            <person name="Sun H."/>
            <person name="Tunlid A."/>
            <person name="Henrissat B."/>
            <person name="Grigoriev I.V."/>
            <person name="Hibbett D.S."/>
            <person name="Martin F."/>
            <person name="Nordberg H.P."/>
            <person name="Cantor M.N."/>
            <person name="Hua S.X."/>
        </authorList>
    </citation>
    <scope>NUCLEOTIDE SEQUENCE [LARGE SCALE GENOMIC DNA]</scope>
    <source>
        <strain evidence="3 4">MUT 4182</strain>
    </source>
</reference>